<evidence type="ECO:0000313" key="2">
    <source>
        <dbReference type="EMBL" id="ABG31399.1"/>
    </source>
</evidence>
<dbReference type="eggNOG" id="COG4649">
    <property type="taxonomic scope" value="Bacteria"/>
</dbReference>
<sequence>MQWHARRESAGSWLARPRTVREATSEFWRGNMSDTDSFIDEVNEEVRRDRFYLMLRRYGWVAALVVVLIVGGAAWSEYRKAQARAEAERLGDQILDALSLSEPATRQAGLDTIDTATPGAAAVVRLLSAAEAQQAGELDAALAALEQVAVDGDVPEIYRQIAAFKSIVLQADTMDPSERRQQLEALAVPGAPLSFLAQEQLALMEVAAGNTEAALAQYQSILQAEGASADLQQRALQVIVALGGTPELDSLPGLGN</sequence>
<keyword evidence="3" id="KW-1185">Reference proteome</keyword>
<reference evidence="2 3" key="1">
    <citation type="journal article" date="2007" name="J. Bacteriol.">
        <title>The complete genome sequence of Roseobacter denitrificans reveals a mixotrophic rather than photosynthetic metabolism.</title>
        <authorList>
            <person name="Swingley W.D."/>
            <person name="Sadekar S."/>
            <person name="Mastrian S.D."/>
            <person name="Matthies H.J."/>
            <person name="Hao J."/>
            <person name="Ramos H."/>
            <person name="Acharya C.R."/>
            <person name="Conrad A.L."/>
            <person name="Taylor H.L."/>
            <person name="Dejesa L.C."/>
            <person name="Shah M.K."/>
            <person name="O'huallachain M.E."/>
            <person name="Lince M.T."/>
            <person name="Blankenship R.E."/>
            <person name="Beatty J.T."/>
            <person name="Touchman J.W."/>
        </authorList>
    </citation>
    <scope>NUCLEOTIDE SEQUENCE [LARGE SCALE GENOMIC DNA]</scope>
    <source>
        <strain evidence="3">ATCC 33942 / OCh 114</strain>
    </source>
</reference>
<keyword evidence="1" id="KW-1133">Transmembrane helix</keyword>
<organism evidence="2 3">
    <name type="scientific">Roseobacter denitrificans (strain ATCC 33942 / OCh 114)</name>
    <name type="common">Erythrobacter sp. (strain OCh 114)</name>
    <name type="synonym">Roseobacter denitrificans</name>
    <dbReference type="NCBI Taxonomy" id="375451"/>
    <lineage>
        <taxon>Bacteria</taxon>
        <taxon>Pseudomonadati</taxon>
        <taxon>Pseudomonadota</taxon>
        <taxon>Alphaproteobacteria</taxon>
        <taxon>Rhodobacterales</taxon>
        <taxon>Roseobacteraceae</taxon>
        <taxon>Roseobacter</taxon>
    </lineage>
</organism>
<name>Q169E4_ROSDO</name>
<dbReference type="Proteomes" id="UP000007029">
    <property type="component" value="Chromosome"/>
</dbReference>
<keyword evidence="1" id="KW-0812">Transmembrane</keyword>
<dbReference type="EMBL" id="CP000362">
    <property type="protein sequence ID" value="ABG31399.1"/>
    <property type="molecule type" value="Genomic_DNA"/>
</dbReference>
<proteinExistence type="predicted"/>
<dbReference type="AlphaFoldDB" id="Q169E4"/>
<protein>
    <recommendedName>
        <fullName evidence="4">Tetratricopeptide repeat-like domain-containing protein</fullName>
    </recommendedName>
</protein>
<evidence type="ECO:0008006" key="4">
    <source>
        <dbReference type="Google" id="ProtNLM"/>
    </source>
</evidence>
<evidence type="ECO:0000313" key="3">
    <source>
        <dbReference type="Proteomes" id="UP000007029"/>
    </source>
</evidence>
<feature type="transmembrane region" description="Helical" evidence="1">
    <location>
        <begin position="57"/>
        <end position="75"/>
    </location>
</feature>
<dbReference type="HOGENOM" id="CLU_073302_0_0_5"/>
<dbReference type="KEGG" id="rde:RD1_1780"/>
<gene>
    <name evidence="2" type="ordered locus">RD1_1780</name>
</gene>
<keyword evidence="1" id="KW-0472">Membrane</keyword>
<accession>Q169E4</accession>
<evidence type="ECO:0000256" key="1">
    <source>
        <dbReference type="SAM" id="Phobius"/>
    </source>
</evidence>
<dbReference type="STRING" id="375451.RD1_1780"/>